<dbReference type="InterPro" id="IPR045864">
    <property type="entry name" value="aa-tRNA-synth_II/BPL/LPL"/>
</dbReference>
<dbReference type="CDD" id="cd16442">
    <property type="entry name" value="BPL"/>
    <property type="match status" value="1"/>
</dbReference>
<dbReference type="SUPFAM" id="SSF55681">
    <property type="entry name" value="Class II aaRS and biotin synthetases"/>
    <property type="match status" value="1"/>
</dbReference>
<dbReference type="InterPro" id="IPR004143">
    <property type="entry name" value="BPL_LPL_catalytic"/>
</dbReference>
<dbReference type="PANTHER" id="PTHR12835">
    <property type="entry name" value="BIOTIN PROTEIN LIGASE"/>
    <property type="match status" value="1"/>
</dbReference>
<dbReference type="Gene3D" id="2.30.30.100">
    <property type="match status" value="1"/>
</dbReference>
<dbReference type="PANTHER" id="PTHR12835:SF5">
    <property type="entry name" value="BIOTIN--PROTEIN LIGASE"/>
    <property type="match status" value="1"/>
</dbReference>
<sequence>MAQLQQQQIAPGVYWVEQTGSTQDLVIAAQHELAHGDVIATDHQTAGRGRLDRSWDTPAGTAAAMSIALRPKLASDLMGVLTLVVADGLVRWFRDLGVTAGVKWPNDVQGPDGKKLCGILAQWLPETHTVVVGVGTNLNFGEHPRLDTAGALADYGLDMPAQDFVIAARDRLVEAVDDFAAAPDISALEPTMTTIGQQVKAIMPGGNDIYGTAVGLGATGSLIVRGDTDEEIFAADIVHLRPAS</sequence>
<evidence type="ECO:0000313" key="6">
    <source>
        <dbReference type="Proteomes" id="UP001183794"/>
    </source>
</evidence>
<name>A0ABU2B1M1_9MICC</name>
<gene>
    <name evidence="5" type="ORF">J2S62_001752</name>
</gene>
<evidence type="ECO:0000256" key="3">
    <source>
        <dbReference type="ARBA" id="ARBA00024227"/>
    </source>
</evidence>
<dbReference type="GO" id="GO:0004077">
    <property type="term" value="F:biotin--[biotin carboxyl-carrier protein] ligase activity"/>
    <property type="evidence" value="ECO:0007669"/>
    <property type="project" value="UniProtKB-EC"/>
</dbReference>
<dbReference type="Proteomes" id="UP001183794">
    <property type="component" value="Unassembled WGS sequence"/>
</dbReference>
<keyword evidence="2" id="KW-0092">Biotin</keyword>
<protein>
    <recommendedName>
        <fullName evidence="3">biotin--[biotin carboxyl-carrier protein] ligase</fullName>
        <ecNumber evidence="3">6.3.4.15</ecNumber>
    </recommendedName>
</protein>
<evidence type="ECO:0000256" key="1">
    <source>
        <dbReference type="ARBA" id="ARBA00022598"/>
    </source>
</evidence>
<evidence type="ECO:0000313" key="5">
    <source>
        <dbReference type="EMBL" id="MDR7347495.1"/>
    </source>
</evidence>
<keyword evidence="6" id="KW-1185">Reference proteome</keyword>
<dbReference type="EC" id="6.3.4.15" evidence="3"/>
<dbReference type="InterPro" id="IPR004408">
    <property type="entry name" value="Biotin_CoA_COase_ligase"/>
</dbReference>
<organism evidence="5 6">
    <name type="scientific">Enteractinococcus fodinae</name>
    <dbReference type="NCBI Taxonomy" id="684663"/>
    <lineage>
        <taxon>Bacteria</taxon>
        <taxon>Bacillati</taxon>
        <taxon>Actinomycetota</taxon>
        <taxon>Actinomycetes</taxon>
        <taxon>Micrococcales</taxon>
        <taxon>Micrococcaceae</taxon>
    </lineage>
</organism>
<dbReference type="RefSeq" id="WP_310173750.1">
    <property type="nucleotide sequence ID" value="NZ_BAABHE010000001.1"/>
</dbReference>
<evidence type="ECO:0000256" key="2">
    <source>
        <dbReference type="ARBA" id="ARBA00023267"/>
    </source>
</evidence>
<dbReference type="Pfam" id="PF03099">
    <property type="entry name" value="BPL_LplA_LipB"/>
    <property type="match status" value="1"/>
</dbReference>
<dbReference type="EMBL" id="JAVDYJ010000001">
    <property type="protein sequence ID" value="MDR7347495.1"/>
    <property type="molecule type" value="Genomic_DNA"/>
</dbReference>
<dbReference type="Gene3D" id="3.30.930.10">
    <property type="entry name" value="Bira Bifunctional Protein, Domain 2"/>
    <property type="match status" value="1"/>
</dbReference>
<accession>A0ABU2B1M1</accession>
<dbReference type="NCBIfam" id="TIGR00121">
    <property type="entry name" value="birA_ligase"/>
    <property type="match status" value="1"/>
</dbReference>
<feature type="domain" description="BPL/LPL catalytic" evidence="4">
    <location>
        <begin position="1"/>
        <end position="180"/>
    </location>
</feature>
<comment type="caution">
    <text evidence="5">The sequence shown here is derived from an EMBL/GenBank/DDBJ whole genome shotgun (WGS) entry which is preliminary data.</text>
</comment>
<proteinExistence type="predicted"/>
<evidence type="ECO:0000259" key="4">
    <source>
        <dbReference type="PROSITE" id="PS51733"/>
    </source>
</evidence>
<reference evidence="5 6" key="1">
    <citation type="submission" date="2023-07" db="EMBL/GenBank/DDBJ databases">
        <title>Sequencing the genomes of 1000 actinobacteria strains.</title>
        <authorList>
            <person name="Klenk H.-P."/>
        </authorList>
    </citation>
    <scope>NUCLEOTIDE SEQUENCE [LARGE SCALE GENOMIC DNA]</scope>
    <source>
        <strain evidence="5 6">DSM 22966</strain>
    </source>
</reference>
<dbReference type="PROSITE" id="PS51733">
    <property type="entry name" value="BPL_LPL_CATALYTIC"/>
    <property type="match status" value="1"/>
</dbReference>
<dbReference type="Pfam" id="PF02237">
    <property type="entry name" value="BPL_C"/>
    <property type="match status" value="1"/>
</dbReference>
<dbReference type="InterPro" id="IPR003142">
    <property type="entry name" value="BPL_C"/>
</dbReference>
<keyword evidence="1 5" id="KW-0436">Ligase</keyword>